<protein>
    <recommendedName>
        <fullName evidence="3">Antibiotic biosynthesis monooxygenase</fullName>
    </recommendedName>
</protein>
<dbReference type="Proteomes" id="UP001601288">
    <property type="component" value="Unassembled WGS sequence"/>
</dbReference>
<gene>
    <name evidence="1" type="ORF">ACFYM3_40545</name>
</gene>
<name>A0ABW6LT55_9ACTN</name>
<sequence>MTTAPFPEIARTGTAVIGTRHTGGSDRQQLVVKAEVQALEQTPPPRGLSAVSWFASTDGETVLTLAQWESAVVYDAYLRGGGFAAPLAGPPRYRLYRSLTEQHETRVPGCLITAAFDVDGPERQRFFTDAVIAAQPKEDGHPGAISAHFLHSADGSRVLLYTEWTSVQAHQEAAEAGDHDKGHEIFSQTPGVRPTHGRRWHLSHALRLSEN</sequence>
<dbReference type="SUPFAM" id="SSF54909">
    <property type="entry name" value="Dimeric alpha+beta barrel"/>
    <property type="match status" value="1"/>
</dbReference>
<dbReference type="Gene3D" id="3.30.70.100">
    <property type="match status" value="2"/>
</dbReference>
<evidence type="ECO:0000313" key="2">
    <source>
        <dbReference type="Proteomes" id="UP001601288"/>
    </source>
</evidence>
<proteinExistence type="predicted"/>
<reference evidence="1 2" key="1">
    <citation type="submission" date="2024-10" db="EMBL/GenBank/DDBJ databases">
        <title>The Natural Products Discovery Center: Release of the First 8490 Sequenced Strains for Exploring Actinobacteria Biosynthetic Diversity.</title>
        <authorList>
            <person name="Kalkreuter E."/>
            <person name="Kautsar S.A."/>
            <person name="Yang D."/>
            <person name="Bader C.D."/>
            <person name="Teijaro C.N."/>
            <person name="Fluegel L."/>
            <person name="Davis C.M."/>
            <person name="Simpson J.R."/>
            <person name="Lauterbach L."/>
            <person name="Steele A.D."/>
            <person name="Gui C."/>
            <person name="Meng S."/>
            <person name="Li G."/>
            <person name="Viehrig K."/>
            <person name="Ye F."/>
            <person name="Su P."/>
            <person name="Kiefer A.F."/>
            <person name="Nichols A."/>
            <person name="Cepeda A.J."/>
            <person name="Yan W."/>
            <person name="Fan B."/>
            <person name="Jiang Y."/>
            <person name="Adhikari A."/>
            <person name="Zheng C.-J."/>
            <person name="Schuster L."/>
            <person name="Cowan T.M."/>
            <person name="Smanski M.J."/>
            <person name="Chevrette M.G."/>
            <person name="De Carvalho L.P.S."/>
            <person name="Shen B."/>
        </authorList>
    </citation>
    <scope>NUCLEOTIDE SEQUENCE [LARGE SCALE GENOMIC DNA]</scope>
    <source>
        <strain evidence="1 2">NPDC007066</strain>
    </source>
</reference>
<accession>A0ABW6LT55</accession>
<dbReference type="EMBL" id="JBIAFP010000039">
    <property type="protein sequence ID" value="MFE9230757.1"/>
    <property type="molecule type" value="Genomic_DNA"/>
</dbReference>
<evidence type="ECO:0000313" key="1">
    <source>
        <dbReference type="EMBL" id="MFE9230757.1"/>
    </source>
</evidence>
<organism evidence="1 2">
    <name type="scientific">Streptomyces massasporeus</name>
    <dbReference type="NCBI Taxonomy" id="67324"/>
    <lineage>
        <taxon>Bacteria</taxon>
        <taxon>Bacillati</taxon>
        <taxon>Actinomycetota</taxon>
        <taxon>Actinomycetes</taxon>
        <taxon>Kitasatosporales</taxon>
        <taxon>Streptomycetaceae</taxon>
        <taxon>Streptomyces</taxon>
    </lineage>
</organism>
<keyword evidence="2" id="KW-1185">Reference proteome</keyword>
<comment type="caution">
    <text evidence="1">The sequence shown here is derived from an EMBL/GenBank/DDBJ whole genome shotgun (WGS) entry which is preliminary data.</text>
</comment>
<dbReference type="RefSeq" id="WP_358291335.1">
    <property type="nucleotide sequence ID" value="NZ_JBEYGJ010000049.1"/>
</dbReference>
<dbReference type="InterPro" id="IPR011008">
    <property type="entry name" value="Dimeric_a/b-barrel"/>
</dbReference>
<evidence type="ECO:0008006" key="3">
    <source>
        <dbReference type="Google" id="ProtNLM"/>
    </source>
</evidence>